<dbReference type="eggNOG" id="KOG3430">
    <property type="taxonomic scope" value="Eukaryota"/>
</dbReference>
<keyword evidence="4 12" id="KW-0963">Cytoplasm</keyword>
<evidence type="ECO:0000256" key="7">
    <source>
        <dbReference type="ARBA" id="ARBA00023069"/>
    </source>
</evidence>
<dbReference type="OrthoDB" id="6506078at2759"/>
<comment type="function">
    <text evidence="11">Force generating protein of respiratory cilia. Produces force towards the minus ends of microtubules. Dynein has ATPase activity.</text>
</comment>
<dbReference type="InterPro" id="IPR001372">
    <property type="entry name" value="Dynein_light_chain_typ-1/2"/>
</dbReference>
<keyword evidence="5 12" id="KW-0493">Microtubule</keyword>
<reference evidence="13 14" key="1">
    <citation type="journal article" date="2008" name="Nature">
        <title>The Trichoplax genome and the nature of placozoans.</title>
        <authorList>
            <person name="Srivastava M."/>
            <person name="Begovic E."/>
            <person name="Chapman J."/>
            <person name="Putnam N.H."/>
            <person name="Hellsten U."/>
            <person name="Kawashima T."/>
            <person name="Kuo A."/>
            <person name="Mitros T."/>
            <person name="Salamov A."/>
            <person name="Carpenter M.L."/>
            <person name="Signorovitch A.Y."/>
            <person name="Moreno M.A."/>
            <person name="Kamm K."/>
            <person name="Grimwood J."/>
            <person name="Schmutz J."/>
            <person name="Shapiro H."/>
            <person name="Grigoriev I.V."/>
            <person name="Buss L.W."/>
            <person name="Schierwater B."/>
            <person name="Dellaporta S.L."/>
            <person name="Rokhsar D.S."/>
        </authorList>
    </citation>
    <scope>NUCLEOTIDE SEQUENCE [LARGE SCALE GENOMIC DNA]</scope>
    <source>
        <strain evidence="13 14">Grell-BS-1999</strain>
    </source>
</reference>
<dbReference type="AlphaFoldDB" id="B3RPW6"/>
<keyword evidence="6 12" id="KW-0243">Dynein</keyword>
<dbReference type="CDD" id="cd21453">
    <property type="entry name" value="DLC-like_DNAL4"/>
    <property type="match status" value="1"/>
</dbReference>
<dbReference type="InterPro" id="IPR037177">
    <property type="entry name" value="DLC_sf"/>
</dbReference>
<dbReference type="STRING" id="10228.B3RPW6"/>
<evidence type="ECO:0000256" key="10">
    <source>
        <dbReference type="ARBA" id="ARBA00023273"/>
    </source>
</evidence>
<dbReference type="Pfam" id="PF01221">
    <property type="entry name" value="Dynein_light"/>
    <property type="match status" value="1"/>
</dbReference>
<sequence length="114" mass="12756">MEDGGEIITGGGTGAGDGAYDFRRLHNYPLIRHSDMPDEMRNEAMELCVTAVEKYPSNNESAARMIKENMDRKFGSSWHALVGEGYGFEITHEVKNLLYMFFGGNLAITVWKCS</sequence>
<evidence type="ECO:0000256" key="4">
    <source>
        <dbReference type="ARBA" id="ARBA00022490"/>
    </source>
</evidence>
<dbReference type="GO" id="GO:0005874">
    <property type="term" value="C:microtubule"/>
    <property type="evidence" value="ECO:0007669"/>
    <property type="project" value="UniProtKB-KW"/>
</dbReference>
<dbReference type="PANTHER" id="PTHR11886:SF2">
    <property type="entry name" value="DYNEIN AXONEMAL LIGHT CHAIN 4"/>
    <property type="match status" value="1"/>
</dbReference>
<dbReference type="SMART" id="SM01375">
    <property type="entry name" value="Dynein_light"/>
    <property type="match status" value="1"/>
</dbReference>
<dbReference type="PhylomeDB" id="B3RPW6"/>
<evidence type="ECO:0000256" key="2">
    <source>
        <dbReference type="ARBA" id="ARBA00010156"/>
    </source>
</evidence>
<dbReference type="PANTHER" id="PTHR11886">
    <property type="entry name" value="DYNEIN LIGHT CHAIN"/>
    <property type="match status" value="1"/>
</dbReference>
<dbReference type="GO" id="GO:0005930">
    <property type="term" value="C:axoneme"/>
    <property type="evidence" value="ECO:0007669"/>
    <property type="project" value="UniProtKB-SubCell"/>
</dbReference>
<evidence type="ECO:0000256" key="5">
    <source>
        <dbReference type="ARBA" id="ARBA00022701"/>
    </source>
</evidence>
<dbReference type="KEGG" id="tad:TRIADDRAFT_37233"/>
<evidence type="ECO:0000256" key="9">
    <source>
        <dbReference type="ARBA" id="ARBA00023212"/>
    </source>
</evidence>
<comment type="subunit">
    <text evidence="3">Consists of at least two heavy chains and a number of intermediate and light chains.</text>
</comment>
<gene>
    <name evidence="13" type="ORF">TRIADDRAFT_37233</name>
</gene>
<keyword evidence="14" id="KW-1185">Reference proteome</keyword>
<keyword evidence="10" id="KW-0966">Cell projection</keyword>
<keyword evidence="8 12" id="KW-0505">Motor protein</keyword>
<dbReference type="FunCoup" id="B3RPW6">
    <property type="interactions" value="300"/>
</dbReference>
<proteinExistence type="inferred from homology"/>
<evidence type="ECO:0000256" key="3">
    <source>
        <dbReference type="ARBA" id="ARBA00011655"/>
    </source>
</evidence>
<comment type="subcellular location">
    <subcellularLocation>
        <location evidence="1">Cytoplasm</location>
        <location evidence="1">Cytoskeleton</location>
        <location evidence="1">Cilium axoneme</location>
    </subcellularLocation>
</comment>
<evidence type="ECO:0000313" key="14">
    <source>
        <dbReference type="Proteomes" id="UP000009022"/>
    </source>
</evidence>
<evidence type="ECO:0000256" key="1">
    <source>
        <dbReference type="ARBA" id="ARBA00004430"/>
    </source>
</evidence>
<dbReference type="InParanoid" id="B3RPW6"/>
<evidence type="ECO:0000313" key="13">
    <source>
        <dbReference type="EMBL" id="EDV28253.1"/>
    </source>
</evidence>
<dbReference type="RefSeq" id="XP_002110087.1">
    <property type="nucleotide sequence ID" value="XM_002110051.1"/>
</dbReference>
<dbReference type="Proteomes" id="UP000009022">
    <property type="component" value="Unassembled WGS sequence"/>
</dbReference>
<keyword evidence="9 12" id="KW-0206">Cytoskeleton</keyword>
<comment type="similarity">
    <text evidence="2 12">Belongs to the dynein light chain family.</text>
</comment>
<accession>B3RPW6</accession>
<evidence type="ECO:0000256" key="8">
    <source>
        <dbReference type="ARBA" id="ARBA00023175"/>
    </source>
</evidence>
<organism evidence="13 14">
    <name type="scientific">Trichoplax adhaerens</name>
    <name type="common">Trichoplax reptans</name>
    <dbReference type="NCBI Taxonomy" id="10228"/>
    <lineage>
        <taxon>Eukaryota</taxon>
        <taxon>Metazoa</taxon>
        <taxon>Placozoa</taxon>
        <taxon>Uniplacotomia</taxon>
        <taxon>Trichoplacea</taxon>
        <taxon>Trichoplacidae</taxon>
        <taxon>Trichoplax</taxon>
    </lineage>
</organism>
<name>B3RPW6_TRIAD</name>
<dbReference type="OMA" id="KEPEGPC"/>
<keyword evidence="7" id="KW-0969">Cilium</keyword>
<evidence type="ECO:0000256" key="11">
    <source>
        <dbReference type="ARBA" id="ARBA00057688"/>
    </source>
</evidence>
<dbReference type="CTD" id="6750764"/>
<protein>
    <recommendedName>
        <fullName evidence="12">Dynein light chain</fullName>
    </recommendedName>
</protein>
<dbReference type="Gene3D" id="3.30.740.10">
    <property type="entry name" value="Protein Inhibitor Of Neuronal Nitric Oxide Synthase"/>
    <property type="match status" value="1"/>
</dbReference>
<dbReference type="HOGENOM" id="CLU_070944_3_0_1"/>
<evidence type="ECO:0000256" key="12">
    <source>
        <dbReference type="RuleBase" id="RU365010"/>
    </source>
</evidence>
<dbReference type="GO" id="GO:0030286">
    <property type="term" value="C:dynein complex"/>
    <property type="evidence" value="ECO:0007669"/>
    <property type="project" value="UniProtKB-KW"/>
</dbReference>
<dbReference type="GO" id="GO:0007017">
    <property type="term" value="P:microtubule-based process"/>
    <property type="evidence" value="ECO:0007669"/>
    <property type="project" value="InterPro"/>
</dbReference>
<dbReference type="EMBL" id="DS985242">
    <property type="protein sequence ID" value="EDV28253.1"/>
    <property type="molecule type" value="Genomic_DNA"/>
</dbReference>
<dbReference type="SUPFAM" id="SSF54648">
    <property type="entry name" value="DLC"/>
    <property type="match status" value="1"/>
</dbReference>
<dbReference type="GeneID" id="6750764"/>
<evidence type="ECO:0000256" key="6">
    <source>
        <dbReference type="ARBA" id="ARBA00023017"/>
    </source>
</evidence>
<dbReference type="FunFam" id="3.30.740.10:FF:000002">
    <property type="entry name" value="Dynein light chain"/>
    <property type="match status" value="1"/>
</dbReference>